<feature type="region of interest" description="Disordered" evidence="1">
    <location>
        <begin position="97"/>
        <end position="144"/>
    </location>
</feature>
<proteinExistence type="predicted"/>
<dbReference type="Proteomes" id="UP001174936">
    <property type="component" value="Unassembled WGS sequence"/>
</dbReference>
<keyword evidence="3" id="KW-1185">Reference proteome</keyword>
<name>A0AA40CU41_9PEZI</name>
<dbReference type="EMBL" id="JAULSV010000002">
    <property type="protein sequence ID" value="KAK0651515.1"/>
    <property type="molecule type" value="Genomic_DNA"/>
</dbReference>
<evidence type="ECO:0000313" key="2">
    <source>
        <dbReference type="EMBL" id="KAK0651515.1"/>
    </source>
</evidence>
<evidence type="ECO:0000313" key="3">
    <source>
        <dbReference type="Proteomes" id="UP001174936"/>
    </source>
</evidence>
<comment type="caution">
    <text evidence="2">The sequence shown here is derived from an EMBL/GenBank/DDBJ whole genome shotgun (WGS) entry which is preliminary data.</text>
</comment>
<evidence type="ECO:0000256" key="1">
    <source>
        <dbReference type="SAM" id="MobiDB-lite"/>
    </source>
</evidence>
<gene>
    <name evidence="2" type="ORF">B0T16DRAFT_81030</name>
</gene>
<accession>A0AA40CU41</accession>
<dbReference type="AlphaFoldDB" id="A0AA40CU41"/>
<reference evidence="2" key="1">
    <citation type="submission" date="2023-06" db="EMBL/GenBank/DDBJ databases">
        <title>Genome-scale phylogeny and comparative genomics of the fungal order Sordariales.</title>
        <authorList>
            <consortium name="Lawrence Berkeley National Laboratory"/>
            <person name="Hensen N."/>
            <person name="Bonometti L."/>
            <person name="Westerberg I."/>
            <person name="Brannstrom I.O."/>
            <person name="Guillou S."/>
            <person name="Cros-Aarteil S."/>
            <person name="Calhoun S."/>
            <person name="Haridas S."/>
            <person name="Kuo A."/>
            <person name="Mondo S."/>
            <person name="Pangilinan J."/>
            <person name="Riley R."/>
            <person name="Labutti K."/>
            <person name="Andreopoulos B."/>
            <person name="Lipzen A."/>
            <person name="Chen C."/>
            <person name="Yanf M."/>
            <person name="Daum C."/>
            <person name="Ng V."/>
            <person name="Clum A."/>
            <person name="Steindorff A."/>
            <person name="Ohm R."/>
            <person name="Martin F."/>
            <person name="Silar P."/>
            <person name="Natvig D."/>
            <person name="Lalanne C."/>
            <person name="Gautier V."/>
            <person name="Ament-Velasquez S.L."/>
            <person name="Kruys A."/>
            <person name="Hutchinson M.I."/>
            <person name="Powell A.J."/>
            <person name="Barry K."/>
            <person name="Miller A.N."/>
            <person name="Grigoriev I.V."/>
            <person name="Debuchy R."/>
            <person name="Gladieux P."/>
            <person name="Thoren M.H."/>
            <person name="Johannesson H."/>
        </authorList>
    </citation>
    <scope>NUCLEOTIDE SEQUENCE</scope>
    <source>
        <strain evidence="2">SMH2532-1</strain>
    </source>
</reference>
<protein>
    <submittedName>
        <fullName evidence="2">Uncharacterized protein</fullName>
    </submittedName>
</protein>
<organism evidence="2 3">
    <name type="scientific">Cercophora newfieldiana</name>
    <dbReference type="NCBI Taxonomy" id="92897"/>
    <lineage>
        <taxon>Eukaryota</taxon>
        <taxon>Fungi</taxon>
        <taxon>Dikarya</taxon>
        <taxon>Ascomycota</taxon>
        <taxon>Pezizomycotina</taxon>
        <taxon>Sordariomycetes</taxon>
        <taxon>Sordariomycetidae</taxon>
        <taxon>Sordariales</taxon>
        <taxon>Lasiosphaeriaceae</taxon>
        <taxon>Cercophora</taxon>
    </lineage>
</organism>
<sequence length="144" mass="16004">MRHDDSCGCRRTLFMGRTVLPFGCSAAEEKNVKRRKYRGPEMRARRGKNKQVSQILLNWCICRSSGMVPAILRVGFRALPGFEMACTDCRPTTRPVRGDLDRIPSRLVSAGPSHGRDAEHVSRPAARTGRSPDGLSWPAGPTRN</sequence>